<dbReference type="EMBL" id="JABXBU010000015">
    <property type="protein sequence ID" value="KAF8788297.1"/>
    <property type="molecule type" value="Genomic_DNA"/>
</dbReference>
<feature type="compositionally biased region" description="Polar residues" evidence="1">
    <location>
        <begin position="118"/>
        <end position="131"/>
    </location>
</feature>
<name>A0A8T0FAL3_ARGBR</name>
<sequence length="296" mass="33251">MHGPGCLRKGCHVVPRVQQPASWEDGKRIQLKKGVIISNPLTKEARLLSVIYIRRFLALEHPKIDFQSADVSSKPFQPVRVIEVSDSGPSDPDPNIPMMMEAGRYFLRHKLHLDDGIQGNSKRGRNATQKSYEQKGWSYEEPFCPAEEQLGTKEPRNTAGWTDSKENLSSLAETDRKGPSKIQRTLDEEEKKKKMLREKLLSMAQVAEMVLGRKAKTRESTISSSTTSEQSEFLEKMSTILMETTKAEGEPESKRNCRGERGVPYIKGLLGLVPRDSPREFHEGSVRTGSILTSGL</sequence>
<feature type="compositionally biased region" description="Basic and acidic residues" evidence="1">
    <location>
        <begin position="173"/>
        <end position="183"/>
    </location>
</feature>
<dbReference type="Proteomes" id="UP000807504">
    <property type="component" value="Unassembled WGS sequence"/>
</dbReference>
<keyword evidence="3" id="KW-1185">Reference proteome</keyword>
<evidence type="ECO:0000256" key="1">
    <source>
        <dbReference type="SAM" id="MobiDB-lite"/>
    </source>
</evidence>
<protein>
    <submittedName>
        <fullName evidence="2">Uncharacterized protein</fullName>
    </submittedName>
</protein>
<gene>
    <name evidence="2" type="ORF">HNY73_009819</name>
</gene>
<proteinExistence type="predicted"/>
<organism evidence="2 3">
    <name type="scientific">Argiope bruennichi</name>
    <name type="common">Wasp spider</name>
    <name type="synonym">Aranea bruennichi</name>
    <dbReference type="NCBI Taxonomy" id="94029"/>
    <lineage>
        <taxon>Eukaryota</taxon>
        <taxon>Metazoa</taxon>
        <taxon>Ecdysozoa</taxon>
        <taxon>Arthropoda</taxon>
        <taxon>Chelicerata</taxon>
        <taxon>Arachnida</taxon>
        <taxon>Araneae</taxon>
        <taxon>Araneomorphae</taxon>
        <taxon>Entelegynae</taxon>
        <taxon>Araneoidea</taxon>
        <taxon>Araneidae</taxon>
        <taxon>Argiope</taxon>
    </lineage>
</organism>
<feature type="region of interest" description="Disordered" evidence="1">
    <location>
        <begin position="116"/>
        <end position="183"/>
    </location>
</feature>
<evidence type="ECO:0000313" key="2">
    <source>
        <dbReference type="EMBL" id="KAF8788297.1"/>
    </source>
</evidence>
<evidence type="ECO:0000313" key="3">
    <source>
        <dbReference type="Proteomes" id="UP000807504"/>
    </source>
</evidence>
<reference evidence="2" key="1">
    <citation type="journal article" date="2020" name="bioRxiv">
        <title>Chromosome-level reference genome of the European wasp spider Argiope bruennichi: a resource for studies on range expansion and evolutionary adaptation.</title>
        <authorList>
            <person name="Sheffer M.M."/>
            <person name="Hoppe A."/>
            <person name="Krehenwinkel H."/>
            <person name="Uhl G."/>
            <person name="Kuss A.W."/>
            <person name="Jensen L."/>
            <person name="Jensen C."/>
            <person name="Gillespie R.G."/>
            <person name="Hoff K.J."/>
            <person name="Prost S."/>
        </authorList>
    </citation>
    <scope>NUCLEOTIDE SEQUENCE</scope>
</reference>
<reference evidence="2" key="2">
    <citation type="submission" date="2020-06" db="EMBL/GenBank/DDBJ databases">
        <authorList>
            <person name="Sheffer M."/>
        </authorList>
    </citation>
    <scope>NUCLEOTIDE SEQUENCE</scope>
</reference>
<dbReference type="AlphaFoldDB" id="A0A8T0FAL3"/>
<comment type="caution">
    <text evidence="2">The sequence shown here is derived from an EMBL/GenBank/DDBJ whole genome shotgun (WGS) entry which is preliminary data.</text>
</comment>
<accession>A0A8T0FAL3</accession>